<keyword evidence="2" id="KW-0732">Signal</keyword>
<evidence type="ECO:0000256" key="1">
    <source>
        <dbReference type="SAM" id="MobiDB-lite"/>
    </source>
</evidence>
<dbReference type="VEuPathDB" id="MicrosporidiaDB:ECANGB1_1052"/>
<feature type="region of interest" description="Disordered" evidence="1">
    <location>
        <begin position="57"/>
        <end position="378"/>
    </location>
</feature>
<evidence type="ECO:0000313" key="4">
    <source>
        <dbReference type="Proteomes" id="UP000192639"/>
    </source>
</evidence>
<dbReference type="EMBL" id="LWDP01000030">
    <property type="protein sequence ID" value="ORD94155.1"/>
    <property type="molecule type" value="Genomic_DNA"/>
</dbReference>
<gene>
    <name evidence="3" type="ORF">ECANGB1_1052</name>
</gene>
<evidence type="ECO:0000313" key="3">
    <source>
        <dbReference type="EMBL" id="ORD94155.1"/>
    </source>
</evidence>
<feature type="compositionally biased region" description="Low complexity" evidence="1">
    <location>
        <begin position="310"/>
        <end position="321"/>
    </location>
</feature>
<accession>A0A1Y1S6X6</accession>
<name>A0A1Y1S6X6_9MICR</name>
<proteinExistence type="predicted"/>
<keyword evidence="4" id="KW-1185">Reference proteome</keyword>
<dbReference type="AlphaFoldDB" id="A0A1Y1S6X6"/>
<comment type="caution">
    <text evidence="3">The sequence shown here is derived from an EMBL/GenBank/DDBJ whole genome shotgun (WGS) entry which is preliminary data.</text>
</comment>
<feature type="chain" id="PRO_5013322204" evidence="2">
    <location>
        <begin position="23"/>
        <end position="626"/>
    </location>
</feature>
<feature type="compositionally biased region" description="Basic and acidic residues" evidence="1">
    <location>
        <begin position="138"/>
        <end position="190"/>
    </location>
</feature>
<feature type="compositionally biased region" description="Basic residues" evidence="1">
    <location>
        <begin position="251"/>
        <end position="264"/>
    </location>
</feature>
<feature type="compositionally biased region" description="Acidic residues" evidence="1">
    <location>
        <begin position="191"/>
        <end position="200"/>
    </location>
</feature>
<feature type="compositionally biased region" description="Basic residues" evidence="1">
    <location>
        <begin position="335"/>
        <end position="345"/>
    </location>
</feature>
<organism evidence="3 4">
    <name type="scientific">Enterospora canceri</name>
    <dbReference type="NCBI Taxonomy" id="1081671"/>
    <lineage>
        <taxon>Eukaryota</taxon>
        <taxon>Fungi</taxon>
        <taxon>Fungi incertae sedis</taxon>
        <taxon>Microsporidia</taxon>
        <taxon>Enterocytozoonidae</taxon>
        <taxon>Enterospora</taxon>
    </lineage>
</organism>
<dbReference type="OrthoDB" id="2200436at2759"/>
<feature type="compositionally biased region" description="Basic residues" evidence="1">
    <location>
        <begin position="70"/>
        <end position="82"/>
    </location>
</feature>
<feature type="compositionally biased region" description="Basic and acidic residues" evidence="1">
    <location>
        <begin position="323"/>
        <end position="334"/>
    </location>
</feature>
<sequence length="626" mass="71158">MNHIFCFYLVYAACFLIQGAIGIKTASDRLLSSRRILSALFSNSLMMKSNRSYGWFGSSTSKESDSEDKKKKKKRSGFGRKKKSEEDESTDDSEDKKDKKDKKGEKKNPLAGIVDFVKREKDKSKTGDGTDPSTVYNKLDEMAKEAEKEFNDNKEEGKSPQKEESSENKSDSESKPEEKSDSKEEVVEEAKEVEEPEEVKEDSTLRNSQSSETTDPSADSDSTPTRKRRRESSSSSSNLNDEIAALNHQVKTQKKLLKKNKKLIKKTEHAAKKRGKQNRRHKKKHTRRRIRSNKHKSSNRRNHKAEPMGAFSFSSTTSSSARELLRHDPLSDFKMKKRKKASNRTRNKESTSSSSMLRKSGKYHKEYRRHHSSSTTSSCVDNTIETLFPKESRPLPKRDDVYFLDEKGGMKKSYGPFKDDESSPFYYPGLHQLDGKIGKRVLSDQEYRIHPSFMSKLADGGFYERRVIKPKDEKGADVVEERFGYFPKNKVGGGNRRRKNVKTKHGVFLPPLALTNNPYTPGTEAHLNYHFEKEKEKYLCREDAIENEQEQGLGILDEHFENATDMLVDKGRRGKLSGADKHLNDVSNAITNSKNKAETDGVVKDKIFSRVSGMMPPGPPAAMVNG</sequence>
<feature type="compositionally biased region" description="Polar residues" evidence="1">
    <location>
        <begin position="205"/>
        <end position="223"/>
    </location>
</feature>
<feature type="compositionally biased region" description="Basic and acidic residues" evidence="1">
    <location>
        <begin position="116"/>
        <end position="128"/>
    </location>
</feature>
<reference evidence="3 4" key="1">
    <citation type="journal article" date="2017" name="Environ. Microbiol.">
        <title>Decay of the glycolytic pathway and adaptation to intranuclear parasitism within Enterocytozoonidae microsporidia.</title>
        <authorList>
            <person name="Wiredu Boakye D."/>
            <person name="Jaroenlak P."/>
            <person name="Prachumwat A."/>
            <person name="Williams T.A."/>
            <person name="Bateman K.S."/>
            <person name="Itsathitphaisarn O."/>
            <person name="Sritunyalucksana K."/>
            <person name="Paszkiewicz K.H."/>
            <person name="Moore K.A."/>
            <person name="Stentiford G.D."/>
            <person name="Williams B.A."/>
        </authorList>
    </citation>
    <scope>NUCLEOTIDE SEQUENCE [LARGE SCALE GENOMIC DNA]</scope>
    <source>
        <strain evidence="3 4">GB1</strain>
    </source>
</reference>
<feature type="compositionally biased region" description="Basic and acidic residues" evidence="1">
    <location>
        <begin position="94"/>
        <end position="108"/>
    </location>
</feature>
<feature type="compositionally biased region" description="Basic residues" evidence="1">
    <location>
        <begin position="359"/>
        <end position="372"/>
    </location>
</feature>
<feature type="compositionally biased region" description="Basic residues" evidence="1">
    <location>
        <begin position="271"/>
        <end position="303"/>
    </location>
</feature>
<dbReference type="Proteomes" id="UP000192639">
    <property type="component" value="Unassembled WGS sequence"/>
</dbReference>
<feature type="signal peptide" evidence="2">
    <location>
        <begin position="1"/>
        <end position="22"/>
    </location>
</feature>
<evidence type="ECO:0000256" key="2">
    <source>
        <dbReference type="SAM" id="SignalP"/>
    </source>
</evidence>
<protein>
    <submittedName>
        <fullName evidence="3">Uncharacterized protein</fullName>
    </submittedName>
</protein>